<proteinExistence type="predicted"/>
<dbReference type="Proteomes" id="UP000827717">
    <property type="component" value="Segment"/>
</dbReference>
<name>A0AAE8XRN3_9CAUD</name>
<evidence type="ECO:0000313" key="2">
    <source>
        <dbReference type="Proteomes" id="UP000827717"/>
    </source>
</evidence>
<evidence type="ECO:0000313" key="1">
    <source>
        <dbReference type="EMBL" id="UAW96814.1"/>
    </source>
</evidence>
<reference evidence="1 2" key="1">
    <citation type="submission" date="2021-06" db="EMBL/GenBank/DDBJ databases">
        <title>Complete genome sequence of Erwinia phage pEa_SNUABM_22.</title>
        <authorList>
            <person name="Kim S.G."/>
            <person name="Park S.C."/>
        </authorList>
    </citation>
    <scope>NUCLEOTIDE SEQUENCE [LARGE SCALE GENOMIC DNA]</scope>
    <source>
        <strain evidence="2">pEa_SNUABM_22</strain>
    </source>
</reference>
<keyword evidence="2" id="KW-1185">Reference proteome</keyword>
<organism evidence="1 2">
    <name type="scientific">Erwinia phage pEa_SNUABM_22</name>
    <dbReference type="NCBI Taxonomy" id="2869549"/>
    <lineage>
        <taxon>Viruses</taxon>
        <taxon>Duplodnaviria</taxon>
        <taxon>Heunggongvirae</taxon>
        <taxon>Uroviricota</taxon>
        <taxon>Caudoviricetes</taxon>
        <taxon>Alexandravirus</taxon>
        <taxon>Alexandravirus SNUABM22</taxon>
    </lineage>
</organism>
<protein>
    <submittedName>
        <fullName evidence="1">Uncharacterized protein</fullName>
    </submittedName>
</protein>
<accession>A0AAE8XRN3</accession>
<sequence>MTNNEILLSGMFAQLYARLVTAAILKTHVFYSDLAPIVFGIQLSEVSTAQYDALWSLVATSMSVDISHGRAPLAALYVSRSSDDKKPSRKFFREYHKITGKHLSDKEWQALVQQVYTQYESNLREPS</sequence>
<gene>
    <name evidence="1" type="ORF">pEaSNUABM22_00327</name>
</gene>
<dbReference type="EMBL" id="MZ443785">
    <property type="protein sequence ID" value="UAW96814.1"/>
    <property type="molecule type" value="Genomic_DNA"/>
</dbReference>